<feature type="domain" description="Acetyl xylan esterase" evidence="4">
    <location>
        <begin position="1"/>
        <end position="319"/>
    </location>
</feature>
<feature type="compositionally biased region" description="Pro residues" evidence="3">
    <location>
        <begin position="355"/>
        <end position="365"/>
    </location>
</feature>
<dbReference type="HOGENOM" id="CLU_054209_1_0_11"/>
<dbReference type="GO" id="GO:0052689">
    <property type="term" value="F:carboxylic ester hydrolase activity"/>
    <property type="evidence" value="ECO:0007669"/>
    <property type="project" value="TreeGrafter"/>
</dbReference>
<sequence length="365" mass="39091">MALFDLPLDQLERYLPDVPEPADFDAFWQRSLNTADGCPPLLDVQPEPTDLELVQTWDVAFPGFGGDPIRAWYCRPAGVSDPLPAVVEFLGYGRGRGLPHERLTWAAAGYAHLLMDTRGQGDQYGTGGRTPDPHATALGGPGPMTRGVLHPDDYYYRRLITDAVRAVDAVRALPGVDAGRIAVVGNSQGGGLALAVAGLVPDVAAVMASVPFLCHIQRAIDITDSTPYGEIVSYLSVHRDAEAAVRRTLSYVDAVGFARRAVAPAHFGVGLRDTVCPPSTVFAAYNHYGAADRTIHVYPFNHHEGGDAVHTARQLRWLRSRLAAVDGAAPGGRQTSNNPASELFSEKQNSMTPAPSAPGPRRPSS</sequence>
<dbReference type="Gene3D" id="3.40.50.1820">
    <property type="entry name" value="alpha/beta hydrolase"/>
    <property type="match status" value="1"/>
</dbReference>
<dbReference type="PANTHER" id="PTHR40111">
    <property type="entry name" value="CEPHALOSPORIN-C DEACETYLASE"/>
    <property type="match status" value="1"/>
</dbReference>
<dbReference type="Pfam" id="PF05448">
    <property type="entry name" value="AXE1"/>
    <property type="match status" value="1"/>
</dbReference>
<dbReference type="KEGG" id="cai:Caci_3816"/>
<dbReference type="SUPFAM" id="SSF53474">
    <property type="entry name" value="alpha/beta-Hydrolases"/>
    <property type="match status" value="1"/>
</dbReference>
<gene>
    <name evidence="5" type="ordered locus">Caci_3816</name>
</gene>
<evidence type="ECO:0000259" key="4">
    <source>
        <dbReference type="Pfam" id="PF05448"/>
    </source>
</evidence>
<dbReference type="InterPro" id="IPR008391">
    <property type="entry name" value="AXE1_dom"/>
</dbReference>
<feature type="binding site" evidence="2">
    <location>
        <position position="92"/>
    </location>
    <ligand>
        <name>substrate</name>
    </ligand>
</feature>
<feature type="region of interest" description="Disordered" evidence="3">
    <location>
        <begin position="327"/>
        <end position="365"/>
    </location>
</feature>
<name>C7QDC4_CATAD</name>
<evidence type="ECO:0000313" key="5">
    <source>
        <dbReference type="EMBL" id="ACU72717.1"/>
    </source>
</evidence>
<evidence type="ECO:0000313" key="6">
    <source>
        <dbReference type="Proteomes" id="UP000000851"/>
    </source>
</evidence>
<organism evidence="5 6">
    <name type="scientific">Catenulispora acidiphila (strain DSM 44928 / JCM 14897 / NBRC 102108 / NRRL B-24433 / ID139908)</name>
    <dbReference type="NCBI Taxonomy" id="479433"/>
    <lineage>
        <taxon>Bacteria</taxon>
        <taxon>Bacillati</taxon>
        <taxon>Actinomycetota</taxon>
        <taxon>Actinomycetes</taxon>
        <taxon>Catenulisporales</taxon>
        <taxon>Catenulisporaceae</taxon>
        <taxon>Catenulispora</taxon>
    </lineage>
</organism>
<dbReference type="OrthoDB" id="9770528at2"/>
<evidence type="ECO:0000256" key="3">
    <source>
        <dbReference type="SAM" id="MobiDB-lite"/>
    </source>
</evidence>
<feature type="active site" description="Nucleophile" evidence="1">
    <location>
        <position position="187"/>
    </location>
</feature>
<protein>
    <submittedName>
        <fullName evidence="5">Acetyl xylan esterase</fullName>
    </submittedName>
</protein>
<dbReference type="PANTHER" id="PTHR40111:SF1">
    <property type="entry name" value="CEPHALOSPORIN-C DEACETYLASE"/>
    <property type="match status" value="1"/>
</dbReference>
<evidence type="ECO:0000256" key="2">
    <source>
        <dbReference type="PIRSR" id="PIRSR639069-2"/>
    </source>
</evidence>
<dbReference type="AlphaFoldDB" id="C7QDC4"/>
<dbReference type="GO" id="GO:0005976">
    <property type="term" value="P:polysaccharide metabolic process"/>
    <property type="evidence" value="ECO:0007669"/>
    <property type="project" value="TreeGrafter"/>
</dbReference>
<dbReference type="RefSeq" id="WP_015792446.1">
    <property type="nucleotide sequence ID" value="NC_013131.1"/>
</dbReference>
<dbReference type="eggNOG" id="COG3458">
    <property type="taxonomic scope" value="Bacteria"/>
</dbReference>
<dbReference type="STRING" id="479433.Caci_3816"/>
<keyword evidence="6" id="KW-1185">Reference proteome</keyword>
<dbReference type="InterPro" id="IPR029058">
    <property type="entry name" value="AB_hydrolase_fold"/>
</dbReference>
<evidence type="ECO:0000256" key="1">
    <source>
        <dbReference type="PIRSR" id="PIRSR639069-1"/>
    </source>
</evidence>
<feature type="compositionally biased region" description="Polar residues" evidence="3">
    <location>
        <begin position="333"/>
        <end position="352"/>
    </location>
</feature>
<reference evidence="5 6" key="1">
    <citation type="journal article" date="2009" name="Stand. Genomic Sci.">
        <title>Complete genome sequence of Catenulispora acidiphila type strain (ID 139908).</title>
        <authorList>
            <person name="Copeland A."/>
            <person name="Lapidus A."/>
            <person name="Glavina Del Rio T."/>
            <person name="Nolan M."/>
            <person name="Lucas S."/>
            <person name="Chen F."/>
            <person name="Tice H."/>
            <person name="Cheng J.F."/>
            <person name="Bruce D."/>
            <person name="Goodwin L."/>
            <person name="Pitluck S."/>
            <person name="Mikhailova N."/>
            <person name="Pati A."/>
            <person name="Ivanova N."/>
            <person name="Mavromatis K."/>
            <person name="Chen A."/>
            <person name="Palaniappan K."/>
            <person name="Chain P."/>
            <person name="Land M."/>
            <person name="Hauser L."/>
            <person name="Chang Y.J."/>
            <person name="Jeffries C.D."/>
            <person name="Chertkov O."/>
            <person name="Brettin T."/>
            <person name="Detter J.C."/>
            <person name="Han C."/>
            <person name="Ali Z."/>
            <person name="Tindall B.J."/>
            <person name="Goker M."/>
            <person name="Bristow J."/>
            <person name="Eisen J.A."/>
            <person name="Markowitz V."/>
            <person name="Hugenholtz P."/>
            <person name="Kyrpides N.C."/>
            <person name="Klenk H.P."/>
        </authorList>
    </citation>
    <scope>NUCLEOTIDE SEQUENCE [LARGE SCALE GENOMIC DNA]</scope>
    <source>
        <strain evidence="6">DSM 44928 / JCM 14897 / NBRC 102108 / NRRL B-24433 / ID139908</strain>
    </source>
</reference>
<dbReference type="Proteomes" id="UP000000851">
    <property type="component" value="Chromosome"/>
</dbReference>
<proteinExistence type="predicted"/>
<dbReference type="EMBL" id="CP001700">
    <property type="protein sequence ID" value="ACU72717.1"/>
    <property type="molecule type" value="Genomic_DNA"/>
</dbReference>
<dbReference type="InterPro" id="IPR039069">
    <property type="entry name" value="CE7"/>
</dbReference>
<dbReference type="InParanoid" id="C7QDC4"/>
<dbReference type="ESTHER" id="catad-c7qdc4">
    <property type="family name" value="Acetyl-esterase_deacetylase"/>
</dbReference>
<feature type="active site" description="Charge relay system" evidence="1">
    <location>
        <position position="303"/>
    </location>
</feature>
<accession>C7QDC4</accession>
<feature type="active site" description="Charge relay system" evidence="1">
    <location>
        <position position="273"/>
    </location>
</feature>